<feature type="domain" description="Peptidase M48" evidence="7">
    <location>
        <begin position="380"/>
        <end position="447"/>
    </location>
</feature>
<name>A0A834LLI4_RHOSS</name>
<dbReference type="AlphaFoldDB" id="A0A834LLI4"/>
<evidence type="ECO:0000256" key="1">
    <source>
        <dbReference type="ARBA" id="ARBA00001947"/>
    </source>
</evidence>
<keyword evidence="3" id="KW-0479">Metal-binding</keyword>
<dbReference type="GO" id="GO:0051603">
    <property type="term" value="P:proteolysis involved in protein catabolic process"/>
    <property type="evidence" value="ECO:0007669"/>
    <property type="project" value="TreeGrafter"/>
</dbReference>
<reference evidence="8" key="1">
    <citation type="submission" date="2019-11" db="EMBL/GenBank/DDBJ databases">
        <authorList>
            <person name="Liu Y."/>
            <person name="Hou J."/>
            <person name="Li T.-Q."/>
            <person name="Guan C.-H."/>
            <person name="Wu X."/>
            <person name="Wu H.-Z."/>
            <person name="Ling F."/>
            <person name="Zhang R."/>
            <person name="Shi X.-G."/>
            <person name="Ren J.-P."/>
            <person name="Chen E.-F."/>
            <person name="Sun J.-M."/>
        </authorList>
    </citation>
    <scope>NUCLEOTIDE SEQUENCE</scope>
    <source>
        <strain evidence="8">Adult_tree_wgs_1</strain>
        <tissue evidence="8">Leaves</tissue>
    </source>
</reference>
<dbReference type="OrthoDB" id="7464992at2759"/>
<evidence type="ECO:0000256" key="3">
    <source>
        <dbReference type="ARBA" id="ARBA00022723"/>
    </source>
</evidence>
<dbReference type="GO" id="GO:0046872">
    <property type="term" value="F:metal ion binding"/>
    <property type="evidence" value="ECO:0007669"/>
    <property type="project" value="UniProtKB-KW"/>
</dbReference>
<evidence type="ECO:0000313" key="8">
    <source>
        <dbReference type="EMBL" id="KAF7139234.1"/>
    </source>
</evidence>
<organism evidence="8 9">
    <name type="scientific">Rhododendron simsii</name>
    <name type="common">Sims's rhododendron</name>
    <dbReference type="NCBI Taxonomy" id="118357"/>
    <lineage>
        <taxon>Eukaryota</taxon>
        <taxon>Viridiplantae</taxon>
        <taxon>Streptophyta</taxon>
        <taxon>Embryophyta</taxon>
        <taxon>Tracheophyta</taxon>
        <taxon>Spermatophyta</taxon>
        <taxon>Magnoliopsida</taxon>
        <taxon>eudicotyledons</taxon>
        <taxon>Gunneridae</taxon>
        <taxon>Pentapetalae</taxon>
        <taxon>asterids</taxon>
        <taxon>Ericales</taxon>
        <taxon>Ericaceae</taxon>
        <taxon>Ericoideae</taxon>
        <taxon>Rhodoreae</taxon>
        <taxon>Rhododendron</taxon>
    </lineage>
</organism>
<dbReference type="InterPro" id="IPR051156">
    <property type="entry name" value="Mito/Outer_Membr_Metalloprot"/>
</dbReference>
<evidence type="ECO:0000259" key="7">
    <source>
        <dbReference type="Pfam" id="PF01435"/>
    </source>
</evidence>
<dbReference type="Pfam" id="PF01435">
    <property type="entry name" value="Peptidase_M48"/>
    <property type="match status" value="2"/>
</dbReference>
<dbReference type="Gene3D" id="3.30.2010.10">
    <property type="entry name" value="Metalloproteases ('zincins'), catalytic domain"/>
    <property type="match status" value="1"/>
</dbReference>
<gene>
    <name evidence="8" type="ORF">RHSIM_Rhsim07G0024900</name>
</gene>
<dbReference type="PANTHER" id="PTHR22726">
    <property type="entry name" value="METALLOENDOPEPTIDASE OMA1"/>
    <property type="match status" value="1"/>
</dbReference>
<evidence type="ECO:0000256" key="4">
    <source>
        <dbReference type="ARBA" id="ARBA00022801"/>
    </source>
</evidence>
<evidence type="ECO:0000256" key="5">
    <source>
        <dbReference type="ARBA" id="ARBA00022833"/>
    </source>
</evidence>
<evidence type="ECO:0000256" key="2">
    <source>
        <dbReference type="ARBA" id="ARBA00022670"/>
    </source>
</evidence>
<dbReference type="GO" id="GO:0016020">
    <property type="term" value="C:membrane"/>
    <property type="evidence" value="ECO:0007669"/>
    <property type="project" value="TreeGrafter"/>
</dbReference>
<keyword evidence="2" id="KW-0645">Protease</keyword>
<accession>A0A834LLI4</accession>
<evidence type="ECO:0000313" key="9">
    <source>
        <dbReference type="Proteomes" id="UP000626092"/>
    </source>
</evidence>
<dbReference type="Proteomes" id="UP000626092">
    <property type="component" value="Unassembled WGS sequence"/>
</dbReference>
<keyword evidence="6" id="KW-0482">Metalloprotease</keyword>
<dbReference type="InterPro" id="IPR001915">
    <property type="entry name" value="Peptidase_M48"/>
</dbReference>
<feature type="domain" description="Peptidase M48" evidence="7">
    <location>
        <begin position="188"/>
        <end position="336"/>
    </location>
</feature>
<protein>
    <recommendedName>
        <fullName evidence="7">Peptidase M48 domain-containing protein</fullName>
    </recommendedName>
</protein>
<keyword evidence="5" id="KW-0862">Zinc</keyword>
<comment type="caution">
    <text evidence="8">The sequence shown here is derived from an EMBL/GenBank/DDBJ whole genome shotgun (WGS) entry which is preliminary data.</text>
</comment>
<evidence type="ECO:0000256" key="6">
    <source>
        <dbReference type="ARBA" id="ARBA00023049"/>
    </source>
</evidence>
<proteinExistence type="predicted"/>
<comment type="cofactor">
    <cofactor evidence="1">
        <name>Zn(2+)</name>
        <dbReference type="ChEBI" id="CHEBI:29105"/>
    </cofactor>
</comment>
<dbReference type="GO" id="GO:0004222">
    <property type="term" value="F:metalloendopeptidase activity"/>
    <property type="evidence" value="ECO:0007669"/>
    <property type="project" value="InterPro"/>
</dbReference>
<dbReference type="CDD" id="cd07331">
    <property type="entry name" value="M48C_Oma1_like"/>
    <property type="match status" value="1"/>
</dbReference>
<dbReference type="EMBL" id="WJXA01000007">
    <property type="protein sequence ID" value="KAF7139234.1"/>
    <property type="molecule type" value="Genomic_DNA"/>
</dbReference>
<keyword evidence="4" id="KW-0378">Hydrolase</keyword>
<keyword evidence="9" id="KW-1185">Reference proteome</keyword>
<sequence length="484" mass="54332">MVFSYLKSKLPIFCQAVHSEEIVSQKSLVSKIIRRFELKNSLILALDKVKVQLFPVLPYDHETGGLNICEDSISQWKRLLRLSKMELFCSSVFVTLYASQLERIPYSKRYHWVLGPPEVSEPFVRQMGDTMLEKLEEKYKGSIVPPNSPQSIRMKSILKEIVEAMNSGLKLPNSGKWSTRFSTEHLDGMKWDVMVVDSNEVFAGCLSNGTIVVFTRLFEILQSDAEVATVLGHEVGHGLARHMLEDITRCLRTVATLPLLMFIPYSEIPVALVFSFMSRRREMEADYIGMMLMASAGYDPQLAPLVFESRLDPSGSHGLFASHPSGRKRAKKLKEPKVMEQAMAIYGEVTSGQGVGHGVAQLVLEDYNEVSTYCHQPATAYVISVLILLLGRREMEADFIGIMLMAAGYDPQLAPVVYGSRRNPCGSHCLFTSHPSGQNRAKKLQEPKVMEQGMAYMGSDKWSWGQKFHLGDTISSIGKKNTYI</sequence>
<dbReference type="PANTHER" id="PTHR22726:SF1">
    <property type="entry name" value="METALLOENDOPEPTIDASE OMA1, MITOCHONDRIAL"/>
    <property type="match status" value="1"/>
</dbReference>